<gene>
    <name evidence="1" type="ORF">LCGC14_2934720</name>
</gene>
<feature type="non-terminal residue" evidence="1">
    <location>
        <position position="1"/>
    </location>
</feature>
<dbReference type="EMBL" id="LAZR01058681">
    <property type="protein sequence ID" value="KKK69372.1"/>
    <property type="molecule type" value="Genomic_DNA"/>
</dbReference>
<proteinExistence type="predicted"/>
<name>A0A0F8XJV4_9ZZZZ</name>
<dbReference type="AlphaFoldDB" id="A0A0F8XJV4"/>
<reference evidence="1" key="1">
    <citation type="journal article" date="2015" name="Nature">
        <title>Complex archaea that bridge the gap between prokaryotes and eukaryotes.</title>
        <authorList>
            <person name="Spang A."/>
            <person name="Saw J.H."/>
            <person name="Jorgensen S.L."/>
            <person name="Zaremba-Niedzwiedzka K."/>
            <person name="Martijn J."/>
            <person name="Lind A.E."/>
            <person name="van Eijk R."/>
            <person name="Schleper C."/>
            <person name="Guy L."/>
            <person name="Ettema T.J."/>
        </authorList>
    </citation>
    <scope>NUCLEOTIDE SEQUENCE</scope>
</reference>
<evidence type="ECO:0000313" key="1">
    <source>
        <dbReference type="EMBL" id="KKK69372.1"/>
    </source>
</evidence>
<sequence>DNYAEHRADCVLSNVGVKAAIAKIDAKTEKSSEITRKTQLADLEEAKQMARDLKMPAAFVSACREQDNILGLIRDKAPNAERQAEILARMSAEERAYRAAWEKQRADELSAVDPVYPRIKEERA</sequence>
<accession>A0A0F8XJV4</accession>
<organism evidence="1">
    <name type="scientific">marine sediment metagenome</name>
    <dbReference type="NCBI Taxonomy" id="412755"/>
    <lineage>
        <taxon>unclassified sequences</taxon>
        <taxon>metagenomes</taxon>
        <taxon>ecological metagenomes</taxon>
    </lineage>
</organism>
<protein>
    <submittedName>
        <fullName evidence="1">Uncharacterized protein</fullName>
    </submittedName>
</protein>
<comment type="caution">
    <text evidence="1">The sequence shown here is derived from an EMBL/GenBank/DDBJ whole genome shotgun (WGS) entry which is preliminary data.</text>
</comment>